<gene>
    <name evidence="1" type="ORF">HAX54_000440</name>
</gene>
<sequence>MEISESTQFQVAQMEAILGPESEPFENFISHHMESSDEDNSMFNLMKNKDLDSLALKLSDFLGSSQNAEFPFSESLFETFVPDIMISFPVFLNTLNDDTLDPQVRVAVLTTAVSFILYLPS</sequence>
<name>A0ABS8T3A6_DATST</name>
<reference evidence="1 2" key="1">
    <citation type="journal article" date="2021" name="BMC Genomics">
        <title>Datura genome reveals duplications of psychoactive alkaloid biosynthetic genes and high mutation rate following tissue culture.</title>
        <authorList>
            <person name="Rajewski A."/>
            <person name="Carter-House D."/>
            <person name="Stajich J."/>
            <person name="Litt A."/>
        </authorList>
    </citation>
    <scope>NUCLEOTIDE SEQUENCE [LARGE SCALE GENOMIC DNA]</scope>
    <source>
        <strain evidence="1">AR-01</strain>
    </source>
</reference>
<dbReference type="EMBL" id="JACEIK010001011">
    <property type="protein sequence ID" value="MCD7465047.1"/>
    <property type="molecule type" value="Genomic_DNA"/>
</dbReference>
<organism evidence="1 2">
    <name type="scientific">Datura stramonium</name>
    <name type="common">Jimsonweed</name>
    <name type="synonym">Common thornapple</name>
    <dbReference type="NCBI Taxonomy" id="4076"/>
    <lineage>
        <taxon>Eukaryota</taxon>
        <taxon>Viridiplantae</taxon>
        <taxon>Streptophyta</taxon>
        <taxon>Embryophyta</taxon>
        <taxon>Tracheophyta</taxon>
        <taxon>Spermatophyta</taxon>
        <taxon>Magnoliopsida</taxon>
        <taxon>eudicotyledons</taxon>
        <taxon>Gunneridae</taxon>
        <taxon>Pentapetalae</taxon>
        <taxon>asterids</taxon>
        <taxon>lamiids</taxon>
        <taxon>Solanales</taxon>
        <taxon>Solanaceae</taxon>
        <taxon>Solanoideae</taxon>
        <taxon>Datureae</taxon>
        <taxon>Datura</taxon>
    </lineage>
</organism>
<comment type="caution">
    <text evidence="1">The sequence shown here is derived from an EMBL/GenBank/DDBJ whole genome shotgun (WGS) entry which is preliminary data.</text>
</comment>
<keyword evidence="2" id="KW-1185">Reference proteome</keyword>
<accession>A0ABS8T3A6</accession>
<protein>
    <submittedName>
        <fullName evidence="1">Uncharacterized protein</fullName>
    </submittedName>
</protein>
<evidence type="ECO:0000313" key="1">
    <source>
        <dbReference type="EMBL" id="MCD7465047.1"/>
    </source>
</evidence>
<proteinExistence type="predicted"/>
<evidence type="ECO:0000313" key="2">
    <source>
        <dbReference type="Proteomes" id="UP000823775"/>
    </source>
</evidence>
<dbReference type="Proteomes" id="UP000823775">
    <property type="component" value="Unassembled WGS sequence"/>
</dbReference>